<name>A0ABQ7G594_DUNSA</name>
<accession>A0ABQ7G594</accession>
<evidence type="ECO:0000256" key="5">
    <source>
        <dbReference type="ARBA" id="ARBA00023136"/>
    </source>
</evidence>
<dbReference type="EMBL" id="MU070115">
    <property type="protein sequence ID" value="KAF5829774.1"/>
    <property type="molecule type" value="Genomic_DNA"/>
</dbReference>
<evidence type="ECO:0000313" key="9">
    <source>
        <dbReference type="Proteomes" id="UP000815325"/>
    </source>
</evidence>
<keyword evidence="2" id="KW-0812">Transmembrane</keyword>
<dbReference type="Proteomes" id="UP000815325">
    <property type="component" value="Unassembled WGS sequence"/>
</dbReference>
<evidence type="ECO:0000256" key="2">
    <source>
        <dbReference type="ARBA" id="ARBA00022692"/>
    </source>
</evidence>
<evidence type="ECO:0000259" key="7">
    <source>
        <dbReference type="PROSITE" id="PS50125"/>
    </source>
</evidence>
<dbReference type="CDD" id="cd07302">
    <property type="entry name" value="CHD"/>
    <property type="match status" value="1"/>
</dbReference>
<protein>
    <submittedName>
        <fullName evidence="8">Nucleotide cyclase</fullName>
    </submittedName>
</protein>
<dbReference type="SMART" id="SM00044">
    <property type="entry name" value="CYCc"/>
    <property type="match status" value="1"/>
</dbReference>
<sequence>MLLTSHTFHKCEGVFKVSTAATHTRQGSQEEGSTVDLEEQHAIEFLAKRDSNADTIPQNVGKLARSHKMATVLFMDICGFTSMSKAVEPHKVLEMLNTLFSAVDKLTDEYKVHKVETAGDCYIVSCGVLWDQTSNGFQCTLDNHDHPEVSARRMMEFAKAVLQETGKAKMPNSSEPVQMRVGIHSGDVVSGLIGSKLPKFSIFGDTMNTAARMESTGKPGRIHVSETTQGLLPEYAWEAMGKINVKGKVWNNVFWIEGVLFFLEHDLLLRQSRG</sequence>
<feature type="domain" description="Guanylate cyclase" evidence="7">
    <location>
        <begin position="71"/>
        <end position="214"/>
    </location>
</feature>
<keyword evidence="6" id="KW-0456">Lyase</keyword>
<dbReference type="PANTHER" id="PTHR11920">
    <property type="entry name" value="GUANYLYL CYCLASE"/>
    <property type="match status" value="1"/>
</dbReference>
<dbReference type="InterPro" id="IPR001054">
    <property type="entry name" value="A/G_cyclase"/>
</dbReference>
<dbReference type="PROSITE" id="PS50125">
    <property type="entry name" value="GUANYLATE_CYCLASE_2"/>
    <property type="match status" value="1"/>
</dbReference>
<dbReference type="InterPro" id="IPR050401">
    <property type="entry name" value="Cyclic_nucleotide_synthase"/>
</dbReference>
<organism evidence="8 9">
    <name type="scientific">Dunaliella salina</name>
    <name type="common">Green alga</name>
    <name type="synonym">Protococcus salinus</name>
    <dbReference type="NCBI Taxonomy" id="3046"/>
    <lineage>
        <taxon>Eukaryota</taxon>
        <taxon>Viridiplantae</taxon>
        <taxon>Chlorophyta</taxon>
        <taxon>core chlorophytes</taxon>
        <taxon>Chlorophyceae</taxon>
        <taxon>CS clade</taxon>
        <taxon>Chlamydomonadales</taxon>
        <taxon>Dunaliellaceae</taxon>
        <taxon>Dunaliella</taxon>
    </lineage>
</organism>
<evidence type="ECO:0000256" key="6">
    <source>
        <dbReference type="ARBA" id="ARBA00023239"/>
    </source>
</evidence>
<proteinExistence type="predicted"/>
<evidence type="ECO:0000256" key="3">
    <source>
        <dbReference type="ARBA" id="ARBA00022741"/>
    </source>
</evidence>
<keyword evidence="5" id="KW-0472">Membrane</keyword>
<evidence type="ECO:0000256" key="4">
    <source>
        <dbReference type="ARBA" id="ARBA00022989"/>
    </source>
</evidence>
<keyword evidence="4" id="KW-1133">Transmembrane helix</keyword>
<comment type="subcellular location">
    <subcellularLocation>
        <location evidence="1">Membrane</location>
    </subcellularLocation>
</comment>
<evidence type="ECO:0000256" key="1">
    <source>
        <dbReference type="ARBA" id="ARBA00004370"/>
    </source>
</evidence>
<dbReference type="Gene3D" id="3.30.70.1230">
    <property type="entry name" value="Nucleotide cyclase"/>
    <property type="match status" value="1"/>
</dbReference>
<reference evidence="8" key="1">
    <citation type="submission" date="2017-08" db="EMBL/GenBank/DDBJ databases">
        <authorList>
            <person name="Polle J.E."/>
            <person name="Barry K."/>
            <person name="Cushman J."/>
            <person name="Schmutz J."/>
            <person name="Tran D."/>
            <person name="Hathwaick L.T."/>
            <person name="Yim W.C."/>
            <person name="Jenkins J."/>
            <person name="Mckie-Krisberg Z.M."/>
            <person name="Prochnik S."/>
            <person name="Lindquist E."/>
            <person name="Dockter R.B."/>
            <person name="Adam C."/>
            <person name="Molina H."/>
            <person name="Bunkerborg J."/>
            <person name="Jin E."/>
            <person name="Buchheim M."/>
            <person name="Magnuson J."/>
        </authorList>
    </citation>
    <scope>NUCLEOTIDE SEQUENCE</scope>
    <source>
        <strain evidence="8">CCAP 19/18</strain>
    </source>
</reference>
<dbReference type="Pfam" id="PF00211">
    <property type="entry name" value="Guanylate_cyc"/>
    <property type="match status" value="1"/>
</dbReference>
<keyword evidence="3" id="KW-0547">Nucleotide-binding</keyword>
<dbReference type="PANTHER" id="PTHR11920:SF335">
    <property type="entry name" value="GUANYLATE CYCLASE"/>
    <property type="match status" value="1"/>
</dbReference>
<gene>
    <name evidence="8" type="ORF">DUNSADRAFT_15520</name>
</gene>
<keyword evidence="9" id="KW-1185">Reference proteome</keyword>
<dbReference type="InterPro" id="IPR029787">
    <property type="entry name" value="Nucleotide_cyclase"/>
</dbReference>
<comment type="caution">
    <text evidence="8">The sequence shown here is derived from an EMBL/GenBank/DDBJ whole genome shotgun (WGS) entry which is preliminary data.</text>
</comment>
<evidence type="ECO:0000313" key="8">
    <source>
        <dbReference type="EMBL" id="KAF5829774.1"/>
    </source>
</evidence>
<dbReference type="SUPFAM" id="SSF55073">
    <property type="entry name" value="Nucleotide cyclase"/>
    <property type="match status" value="1"/>
</dbReference>